<proteinExistence type="predicted"/>
<accession>X8CE59</accession>
<comment type="caution">
    <text evidence="1">The sequence shown here is derived from an EMBL/GenBank/DDBJ whole genome shotgun (WGS) entry which is preliminary data.</text>
</comment>
<dbReference type="PATRIC" id="fig|1299334.3.peg.3234"/>
<dbReference type="EC" id="2.-.-.-" evidence="1"/>
<protein>
    <submittedName>
        <fullName evidence="1">(Dimethylallyl)adenosine tRNA methylthiotransferase miaB domain protein</fullName>
        <ecNumber evidence="1">2.-.-.-</ecNumber>
    </submittedName>
</protein>
<dbReference type="GO" id="GO:0016740">
    <property type="term" value="F:transferase activity"/>
    <property type="evidence" value="ECO:0007669"/>
    <property type="project" value="UniProtKB-KW"/>
</dbReference>
<name>X8CE59_MYCXE</name>
<dbReference type="EMBL" id="JAOB01000032">
    <property type="protein sequence ID" value="EUA54672.1"/>
    <property type="molecule type" value="Genomic_DNA"/>
</dbReference>
<evidence type="ECO:0000313" key="1">
    <source>
        <dbReference type="EMBL" id="EUA54672.1"/>
    </source>
</evidence>
<sequence length="87" mass="9774">MPKDIVQERYQRLVALQEQIALEENRAQIGNTVELLVATGEGRKDSRTARMSGRARDGRLVHFTPASSRYGLVTSSPPWSPVPRRIT</sequence>
<organism evidence="1">
    <name type="scientific">Mycobacterium xenopi 4042</name>
    <dbReference type="NCBI Taxonomy" id="1299334"/>
    <lineage>
        <taxon>Bacteria</taxon>
        <taxon>Bacillati</taxon>
        <taxon>Actinomycetota</taxon>
        <taxon>Actinomycetes</taxon>
        <taxon>Mycobacteriales</taxon>
        <taxon>Mycobacteriaceae</taxon>
        <taxon>Mycobacterium</taxon>
    </lineage>
</organism>
<reference evidence="1" key="1">
    <citation type="submission" date="2014-01" db="EMBL/GenBank/DDBJ databases">
        <authorList>
            <person name="Brown-Elliot B."/>
            <person name="Wallace R."/>
            <person name="Lenaerts A."/>
            <person name="Ordway D."/>
            <person name="DeGroote M.A."/>
            <person name="Parker T."/>
            <person name="Sizemore C."/>
            <person name="Tallon L.J."/>
            <person name="Sadzewicz L.K."/>
            <person name="Sengamalay N."/>
            <person name="Fraser C.M."/>
            <person name="Hine E."/>
            <person name="Shefchek K.A."/>
            <person name="Das S.P."/>
            <person name="Tettelin H."/>
        </authorList>
    </citation>
    <scope>NUCLEOTIDE SEQUENCE [LARGE SCALE GENOMIC DNA]</scope>
    <source>
        <strain evidence="1">4042</strain>
    </source>
</reference>
<dbReference type="AlphaFoldDB" id="X8CE59"/>
<gene>
    <name evidence="1" type="ORF">I553_1424</name>
</gene>
<keyword evidence="1" id="KW-0808">Transferase</keyword>